<keyword evidence="7 9" id="KW-0472">Membrane</keyword>
<evidence type="ECO:0000256" key="3">
    <source>
        <dbReference type="ARBA" id="ARBA00022475"/>
    </source>
</evidence>
<organism evidence="10">
    <name type="scientific">Dugesia japonica</name>
    <name type="common">Planarian</name>
    <dbReference type="NCBI Taxonomy" id="6161"/>
    <lineage>
        <taxon>Eukaryota</taxon>
        <taxon>Metazoa</taxon>
        <taxon>Spiralia</taxon>
        <taxon>Lophotrochozoa</taxon>
        <taxon>Platyhelminthes</taxon>
        <taxon>Rhabditophora</taxon>
        <taxon>Seriata</taxon>
        <taxon>Tricladida</taxon>
        <taxon>Continenticola</taxon>
        <taxon>Geoplanoidea</taxon>
        <taxon>Dugesiidae</taxon>
        <taxon>Dugesia</taxon>
    </lineage>
</organism>
<feature type="transmembrane region" description="Helical" evidence="9">
    <location>
        <begin position="280"/>
        <end position="304"/>
    </location>
</feature>
<evidence type="ECO:0000256" key="8">
    <source>
        <dbReference type="ARBA" id="ARBA00023303"/>
    </source>
</evidence>
<keyword evidence="2 9" id="KW-0813">Transport</keyword>
<dbReference type="PANTHER" id="PTHR11893:SF36">
    <property type="entry name" value="INNEXIN-5"/>
    <property type="match status" value="1"/>
</dbReference>
<dbReference type="GO" id="GO:0005921">
    <property type="term" value="C:gap junction"/>
    <property type="evidence" value="ECO:0007669"/>
    <property type="project" value="UniProtKB-UniRule"/>
</dbReference>
<keyword evidence="3" id="KW-1003">Cell membrane</keyword>
<evidence type="ECO:0000256" key="9">
    <source>
        <dbReference type="RuleBase" id="RU010713"/>
    </source>
</evidence>
<evidence type="ECO:0000256" key="6">
    <source>
        <dbReference type="ARBA" id="ARBA00023065"/>
    </source>
</evidence>
<gene>
    <name evidence="10" type="primary">inx5</name>
    <name evidence="9" type="synonym">inx</name>
</gene>
<dbReference type="PRINTS" id="PR01262">
    <property type="entry name" value="INNEXIN"/>
</dbReference>
<evidence type="ECO:0000313" key="10">
    <source>
        <dbReference type="EMBL" id="BAE78814.1"/>
    </source>
</evidence>
<protein>
    <recommendedName>
        <fullName evidence="9">Innexin</fullName>
    </recommendedName>
</protein>
<evidence type="ECO:0000256" key="5">
    <source>
        <dbReference type="ARBA" id="ARBA00022989"/>
    </source>
</evidence>
<evidence type="ECO:0000256" key="1">
    <source>
        <dbReference type="ARBA" id="ARBA00004651"/>
    </source>
</evidence>
<evidence type="ECO:0000256" key="2">
    <source>
        <dbReference type="ARBA" id="ARBA00022448"/>
    </source>
</evidence>
<accession>Q2L6M9</accession>
<feature type="transmembrane region" description="Helical" evidence="9">
    <location>
        <begin position="103"/>
        <end position="125"/>
    </location>
</feature>
<comment type="function">
    <text evidence="9">Structural component of the gap junctions.</text>
</comment>
<dbReference type="AlphaFoldDB" id="Q2L6M9"/>
<dbReference type="InterPro" id="IPR000990">
    <property type="entry name" value="Innexin"/>
</dbReference>
<name>Q2L6M9_DUGJA</name>
<evidence type="ECO:0000256" key="4">
    <source>
        <dbReference type="ARBA" id="ARBA00022692"/>
    </source>
</evidence>
<keyword evidence="6 9" id="KW-0406">Ion transport</keyword>
<reference evidence="10" key="1">
    <citation type="submission" date="2004-08" db="EMBL/GenBank/DDBJ databases">
        <title>Expression analysis of innexin genes in the planarian regeneration.</title>
        <authorList>
            <person name="Nogi T."/>
            <person name="Levin M."/>
        </authorList>
    </citation>
    <scope>NUCLEOTIDE SEQUENCE</scope>
    <source>
        <strain evidence="10">GI</strain>
    </source>
</reference>
<dbReference type="Pfam" id="PF00876">
    <property type="entry name" value="Innexin"/>
    <property type="match status" value="1"/>
</dbReference>
<feature type="transmembrane region" description="Helical" evidence="9">
    <location>
        <begin position="188"/>
        <end position="207"/>
    </location>
</feature>
<dbReference type="GO" id="GO:0034220">
    <property type="term" value="P:monoatomic ion transmembrane transport"/>
    <property type="evidence" value="ECO:0007669"/>
    <property type="project" value="UniProtKB-KW"/>
</dbReference>
<dbReference type="EMBL" id="AB189255">
    <property type="protein sequence ID" value="BAE78814.1"/>
    <property type="molecule type" value="mRNA"/>
</dbReference>
<evidence type="ECO:0000256" key="7">
    <source>
        <dbReference type="ARBA" id="ARBA00023136"/>
    </source>
</evidence>
<keyword evidence="8 9" id="KW-0407">Ion channel</keyword>
<keyword evidence="4 9" id="KW-0812">Transmembrane</keyword>
<dbReference type="GO" id="GO:0005886">
    <property type="term" value="C:plasma membrane"/>
    <property type="evidence" value="ECO:0007669"/>
    <property type="project" value="UniProtKB-SubCell"/>
</dbReference>
<comment type="subcellular location">
    <subcellularLocation>
        <location evidence="1 9">Cell membrane</location>
        <topology evidence="1 9">Multi-pass membrane protein</topology>
    </subcellularLocation>
</comment>
<comment type="similarity">
    <text evidence="9">Belongs to the pannexin family.</text>
</comment>
<sequence length="399" mass="46103">MESGIFFRIGQLFRVPYGGEGVDFVDQLNYQFTSGLLIVFIIIIGIRQYVGKPIQCWVPQEFTRSWEEYAENVCWVQNTYFLLPHEDVPNNEYELSKVRYISYYQWVAIVLAGQAVMSWVPHLIWRVWSRRVPILLRSAREASFPDREIRRKAISCLVAALEEQTESGARFRKIKGIFGKCLGGVNPTARVTLLFIFVRLLFIANNIGQIFMMKKFIGTNETTFGITVFRDLLDGNEGQISATFPRVTYCTIKVRKMGQVKPGSYTLQCVLPINYFVEKVYVFLWFWFIILSILTTLNTVQWTLNVCVPLRRVQFIRQYLKALKVITSTDERDCVRFVRKNLGCDGIFLLQSVSRISSDLIALDVTGTLWNNYKRAKLAGNEDDIHRIIDSVNRSSTVV</sequence>
<dbReference type="PANTHER" id="PTHR11893">
    <property type="entry name" value="INNEXIN"/>
    <property type="match status" value="1"/>
</dbReference>
<dbReference type="GO" id="GO:0005243">
    <property type="term" value="F:gap junction channel activity"/>
    <property type="evidence" value="ECO:0007669"/>
    <property type="project" value="TreeGrafter"/>
</dbReference>
<dbReference type="PROSITE" id="PS51013">
    <property type="entry name" value="PANNEXIN"/>
    <property type="match status" value="1"/>
</dbReference>
<proteinExistence type="evidence at transcript level"/>
<feature type="transmembrane region" description="Helical" evidence="9">
    <location>
        <begin position="28"/>
        <end position="46"/>
    </location>
</feature>
<keyword evidence="5 9" id="KW-1133">Transmembrane helix</keyword>